<organismHost>
    <name type="scientific">Lepidoptera</name>
    <name type="common">moths &amp; butterflies</name>
    <dbReference type="NCBI Taxonomy" id="7088"/>
</organismHost>
<sequence length="195" mass="23320">MAISVFYDKKHGQVTRDFDLAQFNITIIRTVIIARQALLFSTRVVERFHHFNLIFFFEHSVHAHVRVKLAFQHFHDAQAIDYAHKVVVFVLREHNRLARYNVFAIFQHNKFHATIEIVHHYVNAIVNKTERGEHHSHNFSLRVCVSKNSEQRLCQFQRVQHSHIFDNDHFGVQHVEIFFTVYVFCVKFREVVITR</sequence>
<name>A0A0N7CU74_NPVBS</name>
<proteinExistence type="predicted"/>
<organism evidence="1">
    <name type="scientific">Buzura suppressaria nuclear polyhedrosis virus</name>
    <name type="common">BsNPV</name>
    <dbReference type="NCBI Taxonomy" id="74320"/>
    <lineage>
        <taxon>Viruses</taxon>
        <taxon>Viruses incertae sedis</taxon>
        <taxon>Naldaviricetes</taxon>
        <taxon>Lefavirales</taxon>
        <taxon>Baculoviridae</taxon>
        <taxon>Alphabaculovirus</taxon>
        <taxon>Alphabaculovirus busuppressariae</taxon>
    </lineage>
</organism>
<reference evidence="1" key="1">
    <citation type="submission" date="2014-10" db="EMBL/GenBank/DDBJ databases">
        <authorList>
            <person name="Seo M.-J."/>
            <person name="Seok Y.J."/>
            <person name="Cha I.-T."/>
        </authorList>
    </citation>
    <scope>NUCLEOTIDE SEQUENCE</scope>
    <source>
        <strain evidence="1">Guangxi</strain>
    </source>
</reference>
<dbReference type="EMBL" id="KM986882">
    <property type="protein sequence ID" value="AKN90988.1"/>
    <property type="molecule type" value="Genomic_DNA"/>
</dbReference>
<evidence type="ECO:0000313" key="1">
    <source>
        <dbReference type="EMBL" id="AKN90988.1"/>
    </source>
</evidence>
<accession>A0A0N7CU74</accession>
<protein>
    <submittedName>
        <fullName evidence="1">ORF-18</fullName>
    </submittedName>
</protein>